<proteinExistence type="predicted"/>
<dbReference type="AlphaFoldDB" id="A0A8J5W3D9"/>
<sequence>MFAFKYEYGLPIHVCLPQKLLFATISRTTARVAVVSRIFHTIADSDDVWAGFLPRDLPPLADGEIPPGFLPRISSSASLPAPSSSKTSSWCSMWLDRESGSKCYMLSARALHIVWGDTPEYWDWIALTDSRFAEAAELKTVCWLKIDGNIDTKMLSPNSTYAAYMVFKIARVSYGLASVSLGGRESRRKVCVQSNDNEDVHEENVTVPRRRADGWMELEMGEFFNEKGEDGEACFSAWWRSREAIGREVLLCRALRSGLRNLSDELLGLRRVLE</sequence>
<dbReference type="EMBL" id="JAAALK010000283">
    <property type="protein sequence ID" value="KAG8072874.1"/>
    <property type="molecule type" value="Genomic_DNA"/>
</dbReference>
<protein>
    <recommendedName>
        <fullName evidence="3">F-box domain-containing protein</fullName>
    </recommendedName>
</protein>
<comment type="caution">
    <text evidence="1">The sequence shown here is derived from an EMBL/GenBank/DDBJ whole genome shotgun (WGS) entry which is preliminary data.</text>
</comment>
<reference evidence="1" key="2">
    <citation type="submission" date="2021-02" db="EMBL/GenBank/DDBJ databases">
        <authorList>
            <person name="Kimball J.A."/>
            <person name="Haas M.W."/>
            <person name="Macchietto M."/>
            <person name="Kono T."/>
            <person name="Duquette J."/>
            <person name="Shao M."/>
        </authorList>
    </citation>
    <scope>NUCLEOTIDE SEQUENCE</scope>
    <source>
        <tissue evidence="1">Fresh leaf tissue</tissue>
    </source>
</reference>
<dbReference type="PANTHER" id="PTHR32278:SF111">
    <property type="entry name" value="F-BOX PROTEIN PP2-B12-RELATED"/>
    <property type="match status" value="1"/>
</dbReference>
<name>A0A8J5W3D9_ZIZPA</name>
<evidence type="ECO:0008006" key="3">
    <source>
        <dbReference type="Google" id="ProtNLM"/>
    </source>
</evidence>
<dbReference type="InterPro" id="IPR025886">
    <property type="entry name" value="PP2-like"/>
</dbReference>
<reference evidence="1" key="1">
    <citation type="journal article" date="2021" name="bioRxiv">
        <title>Whole Genome Assembly and Annotation of Northern Wild Rice, Zizania palustris L., Supports a Whole Genome Duplication in the Zizania Genus.</title>
        <authorList>
            <person name="Haas M."/>
            <person name="Kono T."/>
            <person name="Macchietto M."/>
            <person name="Millas R."/>
            <person name="McGilp L."/>
            <person name="Shao M."/>
            <person name="Duquette J."/>
            <person name="Hirsch C.N."/>
            <person name="Kimball J."/>
        </authorList>
    </citation>
    <scope>NUCLEOTIDE SEQUENCE</scope>
    <source>
        <tissue evidence="1">Fresh leaf tissue</tissue>
    </source>
</reference>
<gene>
    <name evidence="1" type="ORF">GUJ93_ZPchr0006g44708</name>
</gene>
<dbReference type="OrthoDB" id="1927826at2759"/>
<dbReference type="Pfam" id="PF14299">
    <property type="entry name" value="PP2"/>
    <property type="match status" value="1"/>
</dbReference>
<evidence type="ECO:0000313" key="2">
    <source>
        <dbReference type="Proteomes" id="UP000729402"/>
    </source>
</evidence>
<evidence type="ECO:0000313" key="1">
    <source>
        <dbReference type="EMBL" id="KAG8072874.1"/>
    </source>
</evidence>
<dbReference type="Proteomes" id="UP000729402">
    <property type="component" value="Unassembled WGS sequence"/>
</dbReference>
<keyword evidence="2" id="KW-1185">Reference proteome</keyword>
<dbReference type="PANTHER" id="PTHR32278">
    <property type="entry name" value="F-BOX DOMAIN-CONTAINING PROTEIN"/>
    <property type="match status" value="1"/>
</dbReference>
<accession>A0A8J5W3D9</accession>
<organism evidence="1 2">
    <name type="scientific">Zizania palustris</name>
    <name type="common">Northern wild rice</name>
    <dbReference type="NCBI Taxonomy" id="103762"/>
    <lineage>
        <taxon>Eukaryota</taxon>
        <taxon>Viridiplantae</taxon>
        <taxon>Streptophyta</taxon>
        <taxon>Embryophyta</taxon>
        <taxon>Tracheophyta</taxon>
        <taxon>Spermatophyta</taxon>
        <taxon>Magnoliopsida</taxon>
        <taxon>Liliopsida</taxon>
        <taxon>Poales</taxon>
        <taxon>Poaceae</taxon>
        <taxon>BOP clade</taxon>
        <taxon>Oryzoideae</taxon>
        <taxon>Oryzeae</taxon>
        <taxon>Zizaniinae</taxon>
        <taxon>Zizania</taxon>
    </lineage>
</organism>